<dbReference type="InterPro" id="IPR026341">
    <property type="entry name" value="T9SS_type_B"/>
</dbReference>
<keyword evidence="2" id="KW-1185">Reference proteome</keyword>
<sequence length="1088" mass="119103">MCRKIIACILYFFLVFTVAIYGQNTNPCGVKAVLVPGNDSVITVPTGVSFSSASINATDYRLIFEPYQYPMNTPVTTGFAPGLTTVKLVAYNGTCTDTAVAYYFYPGTFPTAADNSRRLYGYGERTHDITGLIAVNGGGYLMAGFRYYYWYYNEMQQAMLIRTKQEGCVEWSRKMPSNTMYSSVINMVKEAAGGGFFLMGEVDYKRFIAKIDANGNLLWAEMLMDANGTALFSRGMEAMPDGGVVVTGIPYGGAQWAVIRLNSAGGIIWQKEIAYFQNVNGIFQDIAIKDNFLYIGGTIGSDSYHYDGLLTKMDYNNGQTVWTKKYEQSSGTMNLREIISVDSTLIINLGVGTNLVNTPSLGGLMRIDTSGQVLLAKAVGESYAPNSLVGPYNSSGSHLVRSGKTFYLLSSGTHSLSLQPYISYGNRMVKFDSTYKAEWVETHGGAGAPRFYFNASAPKDGYALGGDEIGSALNANGLGWLMSLKVIDSSGSNTTTNCWFTRQQFVSPAIPVTVQPTQWTIDRNAAFTVSGINIPWEPFFPEMRFKCPDYVDSCSYLKLSGQRSICNLTNTYTYVTHKNKSCGQPTQWTIPSNVQTLSQTGTSVTVRFPAFGRYVIYATNPLSCTPVQDSIVVIAASKTPPLNLGPDQQICPQNTTTLRAGPKFFTYKWQDGSTDSLLQVIQPGKYWVEVTDSCSNILSDTIYVTQAPPIPFYVGPDRTKCNNDTLRLQAPAGFINYSWGPAYNISGANTQVAIVNPLTDTTYTIMAEKTPGCFAYDTINISVYHSLPVNLGRDTGICMGNNVVLDAGAGFAQYQWSGGTSAQTLAVGATGNYAVIATTNEGCKSGDTIRINVFNNPDVELGNNNTLCEGSTRTLQAGNFASYLWQNGETASSITVTGLGKYYVRVTDNNRCIDSDTLEINRLLASPSKFLPADTIICSYVKLDVKPFRSFNKYLWSNGAISPVITVSPTGMYWLQVTDVHNCTGIDTVLIQPKDCLMGLYVPSGFTPNGDGKNDVFKPTLLGNIKAYEFSIYNRWGQRLYYSTDPKKGWDGRNGPNTQGASVFVWMCKYQLEGEDVKVARGTVTLVK</sequence>
<comment type="caution">
    <text evidence="1">The sequence shown here is derived from an EMBL/GenBank/DDBJ whole genome shotgun (WGS) entry which is preliminary data.</text>
</comment>
<dbReference type="RefSeq" id="WP_136575477.1">
    <property type="nucleotide sequence ID" value="NZ_STFF01000001.1"/>
</dbReference>
<proteinExistence type="predicted"/>
<dbReference type="PANTHER" id="PTHR42754:SF1">
    <property type="entry name" value="LIPOPROTEIN"/>
    <property type="match status" value="1"/>
</dbReference>
<dbReference type="EMBL" id="STFF01000001">
    <property type="protein sequence ID" value="THU40985.1"/>
    <property type="molecule type" value="Genomic_DNA"/>
</dbReference>
<dbReference type="PANTHER" id="PTHR42754">
    <property type="entry name" value="ENDOGLUCANASE"/>
    <property type="match status" value="1"/>
</dbReference>
<accession>A0A4S8HZI3</accession>
<organism evidence="1 2">
    <name type="scientific">Niastella caeni</name>
    <dbReference type="NCBI Taxonomy" id="2569763"/>
    <lineage>
        <taxon>Bacteria</taxon>
        <taxon>Pseudomonadati</taxon>
        <taxon>Bacteroidota</taxon>
        <taxon>Chitinophagia</taxon>
        <taxon>Chitinophagales</taxon>
        <taxon>Chitinophagaceae</taxon>
        <taxon>Niastella</taxon>
    </lineage>
</organism>
<evidence type="ECO:0000313" key="1">
    <source>
        <dbReference type="EMBL" id="THU40985.1"/>
    </source>
</evidence>
<dbReference type="Proteomes" id="UP000306918">
    <property type="component" value="Unassembled WGS sequence"/>
</dbReference>
<dbReference type="Pfam" id="PF13585">
    <property type="entry name" value="CHU_C"/>
    <property type="match status" value="1"/>
</dbReference>
<dbReference type="Gene3D" id="2.130.10.10">
    <property type="entry name" value="YVTN repeat-like/Quinoprotein amine dehydrogenase"/>
    <property type="match status" value="1"/>
</dbReference>
<evidence type="ECO:0000313" key="2">
    <source>
        <dbReference type="Proteomes" id="UP000306918"/>
    </source>
</evidence>
<name>A0A4S8HZI3_9BACT</name>
<dbReference type="NCBIfam" id="TIGR04131">
    <property type="entry name" value="Bac_Flav_CTERM"/>
    <property type="match status" value="1"/>
</dbReference>
<dbReference type="OrthoDB" id="9765926at2"/>
<dbReference type="SUPFAM" id="SSF50998">
    <property type="entry name" value="Quinoprotein alcohol dehydrogenase-like"/>
    <property type="match status" value="1"/>
</dbReference>
<dbReference type="AlphaFoldDB" id="A0A4S8HZI3"/>
<gene>
    <name evidence="1" type="ORF">FAM09_02385</name>
</gene>
<protein>
    <submittedName>
        <fullName evidence="1">Gliding motility-associated C-terminal domain-containing protein</fullName>
    </submittedName>
</protein>
<dbReference type="InterPro" id="IPR015943">
    <property type="entry name" value="WD40/YVTN_repeat-like_dom_sf"/>
</dbReference>
<dbReference type="InterPro" id="IPR011047">
    <property type="entry name" value="Quinoprotein_ADH-like_sf"/>
</dbReference>
<reference evidence="1 2" key="1">
    <citation type="submission" date="2019-04" db="EMBL/GenBank/DDBJ databases">
        <title>Niastella caeni sp. nov., isolated from activated sludge.</title>
        <authorList>
            <person name="Sheng M."/>
        </authorList>
    </citation>
    <scope>NUCLEOTIDE SEQUENCE [LARGE SCALE GENOMIC DNA]</scope>
    <source>
        <strain evidence="1 2">HX-2-15</strain>
    </source>
</reference>